<keyword evidence="2 5" id="KW-0812">Transmembrane</keyword>
<name>A0A2T3A397_9PEZI</name>
<keyword evidence="4 5" id="KW-0472">Membrane</keyword>
<evidence type="ECO:0000313" key="6">
    <source>
        <dbReference type="EMBL" id="PSR82099.1"/>
    </source>
</evidence>
<proteinExistence type="predicted"/>
<evidence type="ECO:0000256" key="2">
    <source>
        <dbReference type="ARBA" id="ARBA00022692"/>
    </source>
</evidence>
<evidence type="ECO:0000313" key="7">
    <source>
        <dbReference type="Proteomes" id="UP000241462"/>
    </source>
</evidence>
<protein>
    <submittedName>
        <fullName evidence="6">Uncharacterized protein</fullName>
    </submittedName>
</protein>
<dbReference type="InParanoid" id="A0A2T3A397"/>
<keyword evidence="3 5" id="KW-1133">Transmembrane helix</keyword>
<dbReference type="AlphaFoldDB" id="A0A2T3A397"/>
<feature type="transmembrane region" description="Helical" evidence="5">
    <location>
        <begin position="34"/>
        <end position="56"/>
    </location>
</feature>
<dbReference type="EMBL" id="KZ678487">
    <property type="protein sequence ID" value="PSR82099.1"/>
    <property type="molecule type" value="Genomic_DNA"/>
</dbReference>
<accession>A0A2T3A397</accession>
<dbReference type="GO" id="GO:0016020">
    <property type="term" value="C:membrane"/>
    <property type="evidence" value="ECO:0007669"/>
    <property type="project" value="UniProtKB-SubCell"/>
</dbReference>
<evidence type="ECO:0000256" key="5">
    <source>
        <dbReference type="SAM" id="Phobius"/>
    </source>
</evidence>
<dbReference type="STRING" id="2025994.A0A2T3A397"/>
<keyword evidence="7" id="KW-1185">Reference proteome</keyword>
<evidence type="ECO:0000256" key="1">
    <source>
        <dbReference type="ARBA" id="ARBA00004141"/>
    </source>
</evidence>
<dbReference type="OrthoDB" id="5428055at2759"/>
<dbReference type="Gene3D" id="1.20.58.340">
    <property type="entry name" value="Magnesium transport protein CorA, transmembrane region"/>
    <property type="match status" value="1"/>
</dbReference>
<dbReference type="InterPro" id="IPR045863">
    <property type="entry name" value="CorA_TM1_TM2"/>
</dbReference>
<organism evidence="6 7">
    <name type="scientific">Coniella lustricola</name>
    <dbReference type="NCBI Taxonomy" id="2025994"/>
    <lineage>
        <taxon>Eukaryota</taxon>
        <taxon>Fungi</taxon>
        <taxon>Dikarya</taxon>
        <taxon>Ascomycota</taxon>
        <taxon>Pezizomycotina</taxon>
        <taxon>Sordariomycetes</taxon>
        <taxon>Sordariomycetidae</taxon>
        <taxon>Diaporthales</taxon>
        <taxon>Schizoparmaceae</taxon>
        <taxon>Coniella</taxon>
    </lineage>
</organism>
<gene>
    <name evidence="6" type="ORF">BD289DRAFT_371824</name>
</gene>
<evidence type="ECO:0000256" key="4">
    <source>
        <dbReference type="ARBA" id="ARBA00023136"/>
    </source>
</evidence>
<feature type="transmembrane region" description="Helical" evidence="5">
    <location>
        <begin position="68"/>
        <end position="91"/>
    </location>
</feature>
<comment type="subcellular location">
    <subcellularLocation>
        <location evidence="1">Membrane</location>
        <topology evidence="1">Multi-pass membrane protein</topology>
    </subcellularLocation>
</comment>
<dbReference type="Proteomes" id="UP000241462">
    <property type="component" value="Unassembled WGS sequence"/>
</dbReference>
<sequence length="122" mass="14057">MEEYQTRIDRLTGVVTAVISIQDSRRGYKDNKNLSWLTWLATFFIPLSFVATMLSMTTDSLWKLQDAAIMWAEVSIPSGLLIMLFVLLMSIGQCRRAIRRFFAGFPWVGNWMPFDKQKGPSQ</sequence>
<evidence type="ECO:0000256" key="3">
    <source>
        <dbReference type="ARBA" id="ARBA00022989"/>
    </source>
</evidence>
<reference evidence="6 7" key="1">
    <citation type="journal article" date="2018" name="Mycol. Prog.">
        <title>Coniella lustricola, a new species from submerged detritus.</title>
        <authorList>
            <person name="Raudabaugh D.B."/>
            <person name="Iturriaga T."/>
            <person name="Carver A."/>
            <person name="Mondo S."/>
            <person name="Pangilinan J."/>
            <person name="Lipzen A."/>
            <person name="He G."/>
            <person name="Amirebrahimi M."/>
            <person name="Grigoriev I.V."/>
            <person name="Miller A.N."/>
        </authorList>
    </citation>
    <scope>NUCLEOTIDE SEQUENCE [LARGE SCALE GENOMIC DNA]</scope>
    <source>
        <strain evidence="6 7">B22-T-1</strain>
    </source>
</reference>
<dbReference type="SUPFAM" id="SSF144083">
    <property type="entry name" value="Magnesium transport protein CorA, transmembrane region"/>
    <property type="match status" value="1"/>
</dbReference>